<evidence type="ECO:0000313" key="2">
    <source>
        <dbReference type="Proteomes" id="UP001596055"/>
    </source>
</evidence>
<dbReference type="RefSeq" id="WP_248154958.1">
    <property type="nucleotide sequence ID" value="NZ_JAKZAJ010000001.1"/>
</dbReference>
<protein>
    <recommendedName>
        <fullName evidence="3">Prophage minor tail protein Z (GPZ)</fullName>
    </recommendedName>
</protein>
<sequence length="186" mass="21798">MPRRQPRIQMDLDKLAEFARQTEQMPQSIRRATRRSLNDQARDAKRELAQQISKDGISRAKAGGQIELRRASNKKPEAVLRPTSRRIPFRYWKTTTKTTDSSGTRASVWIRKDGQLMRVWGFVNPKSKNRRILTRHRKAGQDRIKPAAGHSIKLHFQAAADERYRSRVGEDLRSRFIKYFNEELKK</sequence>
<proteinExistence type="predicted"/>
<organism evidence="1 2">
    <name type="scientific">Marinobacter koreensis</name>
    <dbReference type="NCBI Taxonomy" id="335974"/>
    <lineage>
        <taxon>Bacteria</taxon>
        <taxon>Pseudomonadati</taxon>
        <taxon>Pseudomonadota</taxon>
        <taxon>Gammaproteobacteria</taxon>
        <taxon>Pseudomonadales</taxon>
        <taxon>Marinobacteraceae</taxon>
        <taxon>Marinobacter</taxon>
    </lineage>
</organism>
<reference evidence="2" key="1">
    <citation type="journal article" date="2019" name="Int. J. Syst. Evol. Microbiol.">
        <title>The Global Catalogue of Microorganisms (GCM) 10K type strain sequencing project: providing services to taxonomists for standard genome sequencing and annotation.</title>
        <authorList>
            <consortium name="The Broad Institute Genomics Platform"/>
            <consortium name="The Broad Institute Genome Sequencing Center for Infectious Disease"/>
            <person name="Wu L."/>
            <person name="Ma J."/>
        </authorList>
    </citation>
    <scope>NUCLEOTIDE SEQUENCE [LARGE SCALE GENOMIC DNA]</scope>
    <source>
        <strain evidence="2">CGMCC 4.1799</strain>
    </source>
</reference>
<gene>
    <name evidence="1" type="ORF">ACFPQA_04180</name>
</gene>
<dbReference type="EMBL" id="JBHSNL010000001">
    <property type="protein sequence ID" value="MFC5544234.1"/>
    <property type="molecule type" value="Genomic_DNA"/>
</dbReference>
<keyword evidence="2" id="KW-1185">Reference proteome</keyword>
<accession>A0ABW0RHY0</accession>
<evidence type="ECO:0008006" key="3">
    <source>
        <dbReference type="Google" id="ProtNLM"/>
    </source>
</evidence>
<comment type="caution">
    <text evidence="1">The sequence shown here is derived from an EMBL/GenBank/DDBJ whole genome shotgun (WGS) entry which is preliminary data.</text>
</comment>
<name>A0ABW0RHY0_9GAMM</name>
<evidence type="ECO:0000313" key="1">
    <source>
        <dbReference type="EMBL" id="MFC5544234.1"/>
    </source>
</evidence>
<dbReference type="Proteomes" id="UP001596055">
    <property type="component" value="Unassembled WGS sequence"/>
</dbReference>